<evidence type="ECO:0000313" key="2">
    <source>
        <dbReference type="Proteomes" id="UP000784294"/>
    </source>
</evidence>
<reference evidence="1" key="1">
    <citation type="submission" date="2018-11" db="EMBL/GenBank/DDBJ databases">
        <authorList>
            <consortium name="Pathogen Informatics"/>
        </authorList>
    </citation>
    <scope>NUCLEOTIDE SEQUENCE</scope>
</reference>
<dbReference type="AlphaFoldDB" id="A0A448WVK6"/>
<protein>
    <submittedName>
        <fullName evidence="1">Uncharacterized protein</fullName>
    </submittedName>
</protein>
<accession>A0A448WVK6</accession>
<name>A0A448WVK6_9PLAT</name>
<keyword evidence="2" id="KW-1185">Reference proteome</keyword>
<proteinExistence type="predicted"/>
<sequence>MRSVCRPVSTLGRHAYGRWARPEAGFGASGADLSQRVPIARASIVCGQTKVSVPKRPIGNSVEPRD</sequence>
<evidence type="ECO:0000313" key="1">
    <source>
        <dbReference type="EMBL" id="VEL21315.1"/>
    </source>
</evidence>
<dbReference type="EMBL" id="CAAALY010050666">
    <property type="protein sequence ID" value="VEL21315.1"/>
    <property type="molecule type" value="Genomic_DNA"/>
</dbReference>
<gene>
    <name evidence="1" type="ORF">PXEA_LOCUS14755</name>
</gene>
<organism evidence="1 2">
    <name type="scientific">Protopolystoma xenopodis</name>
    <dbReference type="NCBI Taxonomy" id="117903"/>
    <lineage>
        <taxon>Eukaryota</taxon>
        <taxon>Metazoa</taxon>
        <taxon>Spiralia</taxon>
        <taxon>Lophotrochozoa</taxon>
        <taxon>Platyhelminthes</taxon>
        <taxon>Monogenea</taxon>
        <taxon>Polyopisthocotylea</taxon>
        <taxon>Polystomatidea</taxon>
        <taxon>Polystomatidae</taxon>
        <taxon>Protopolystoma</taxon>
    </lineage>
</organism>
<comment type="caution">
    <text evidence="1">The sequence shown here is derived from an EMBL/GenBank/DDBJ whole genome shotgun (WGS) entry which is preliminary data.</text>
</comment>
<dbReference type="Proteomes" id="UP000784294">
    <property type="component" value="Unassembled WGS sequence"/>
</dbReference>